<reference evidence="1 2" key="1">
    <citation type="submission" date="2015-12" db="EMBL/GenBank/DDBJ databases">
        <title>Dictyostelia acquired genes for synthesis and detection of signals that induce cell-type specialization by lateral gene transfer from prokaryotes.</title>
        <authorList>
            <person name="Gloeckner G."/>
            <person name="Schaap P."/>
        </authorList>
    </citation>
    <scope>NUCLEOTIDE SEQUENCE [LARGE SCALE GENOMIC DNA]</scope>
    <source>
        <strain evidence="1 2">TK</strain>
    </source>
</reference>
<dbReference type="InParanoid" id="A0A151Z4I8"/>
<dbReference type="OrthoDB" id="2189352at2759"/>
<keyword evidence="2" id="KW-1185">Reference proteome</keyword>
<evidence type="ECO:0000313" key="1">
    <source>
        <dbReference type="EMBL" id="KYQ88879.1"/>
    </source>
</evidence>
<dbReference type="AlphaFoldDB" id="A0A151Z4I8"/>
<dbReference type="EMBL" id="LODT01000047">
    <property type="protein sequence ID" value="KYQ88879.1"/>
    <property type="molecule type" value="Genomic_DNA"/>
</dbReference>
<protein>
    <submittedName>
        <fullName evidence="1">Uncharacterized protein</fullName>
    </submittedName>
</protein>
<name>A0A151Z4I8_TIELA</name>
<organism evidence="1 2">
    <name type="scientific">Tieghemostelium lacteum</name>
    <name type="common">Slime mold</name>
    <name type="synonym">Dictyostelium lacteum</name>
    <dbReference type="NCBI Taxonomy" id="361077"/>
    <lineage>
        <taxon>Eukaryota</taxon>
        <taxon>Amoebozoa</taxon>
        <taxon>Evosea</taxon>
        <taxon>Eumycetozoa</taxon>
        <taxon>Dictyostelia</taxon>
        <taxon>Dictyosteliales</taxon>
        <taxon>Raperosteliaceae</taxon>
        <taxon>Tieghemostelium</taxon>
    </lineage>
</organism>
<accession>A0A151Z4I8</accession>
<proteinExistence type="predicted"/>
<dbReference type="SUPFAM" id="SSF48371">
    <property type="entry name" value="ARM repeat"/>
    <property type="match status" value="1"/>
</dbReference>
<comment type="caution">
    <text evidence="1">The sequence shown here is derived from an EMBL/GenBank/DDBJ whole genome shotgun (WGS) entry which is preliminary data.</text>
</comment>
<sequence>MSKEIILSLFKNFKPPFPNLDLNQENVDDTLIYFREQFYTHLFNTTFSKISKYRDLLEAFFNRYIIELKSSNEIEKYLKMCISPNEKFRIVTLGSIYKCLEDSPDSTDLVPSNIITLVDGGLTDHSYQVRLATGDLLFSVLNHSTPSTVYNTTFYRYMKFYNEISNYDKFGKKPIPQPFKQFFKDLSLHRNLMQSTLIDENKSLIEKFLTIIIKNETDNEIGCDYFINNYPILGDDIKADIINFIFTKTKKYRTEIDKIINHFSKLENVETHQLKALTLPNFKSLVVYFLQHSKANNSIDTVVRIFSICKEIVKSSFGNILNWILGVYSVLTDILVYFLKLMYHVINEMMNIDRGAVKEFIVNGLMMLYSNAFQNIYSIDSCKVIGEQVDKIYGKAMELSILTKQECSLLIRFKLAIYGSSLKIMQPTSNAMHNIADLLKLYKDLMEPEDIEHLITQVTENLTNIFRKCDNIYPEFYEILKISKPDQIVKYLTELKAICQGNDKSTIALLAFKILGVVLECSDEVFPLLNTTKKVQVLHYCEMIKQFLDSGDFVQKSMDGVIKNIMPNAMMFYQDPLESLKQIAERSLMGSRYLYNTSYILDFLTASKIIETKLGIEPNWKIFDSLIHMLCKRHLVGTSMTSTISQVLSLATTEAVSKHVNRMISLDDRLQLLNKILQVYGESPLLLSPLFQERFEIQQVSDGVESTVVHRLPICPLHVHIPEYFFRDVIRVLCKNNQNPVTHKVSTQNFYNMALVSWQFFRLVKEMINNQSYVMMSLQKLSQEYKIIQPLDEDSRKHSLVNTMGPRYLKLSVNYGVREYNNSYVLLESKPNSPMPLELMFDMISYIDKQKVPLCSIIPIPLLFSNIVVFKDVVDSSSEYWTNQILESLPNLERLVHIIRASIFFSYKERDNMIEDYLKRSLQAVRETNSKSKQQRTILYQIKGNIQILEKMGESDENEQKIYNDLISHTKSAAMELDYNRRFSPAPFNQLVKLSIHCPLKHNSVNLESTQLKLFLQQSKTISTLIIGCIETEMAIDICKYLNYASNKNIKSLSINFFMESNLEDEVEEYNFASQEIFYLLSSRRNYIEYLTLSVCKKHSPITNLSQMNYYKFKSIDPQFLTFFKF</sequence>
<evidence type="ECO:0000313" key="2">
    <source>
        <dbReference type="Proteomes" id="UP000076078"/>
    </source>
</evidence>
<dbReference type="Proteomes" id="UP000076078">
    <property type="component" value="Unassembled WGS sequence"/>
</dbReference>
<gene>
    <name evidence="1" type="ORF">DLAC_10686</name>
</gene>
<dbReference type="InterPro" id="IPR016024">
    <property type="entry name" value="ARM-type_fold"/>
</dbReference>